<dbReference type="Proteomes" id="UP001430700">
    <property type="component" value="Unassembled WGS sequence"/>
</dbReference>
<name>A0ABS8M683_9FLAO</name>
<proteinExistence type="predicted"/>
<protein>
    <recommendedName>
        <fullName evidence="3">BIG2 domain-containing protein</fullName>
    </recommendedName>
</protein>
<evidence type="ECO:0000313" key="1">
    <source>
        <dbReference type="EMBL" id="MCC9020276.1"/>
    </source>
</evidence>
<accession>A0ABS8M683</accession>
<reference evidence="1" key="1">
    <citation type="submission" date="2021-11" db="EMBL/GenBank/DDBJ databases">
        <title>Description of novel Flavobacterium species.</title>
        <authorList>
            <person name="Saticioglu I.B."/>
            <person name="Ay H."/>
            <person name="Altun S."/>
            <person name="Duman M."/>
        </authorList>
    </citation>
    <scope>NUCLEOTIDE SEQUENCE</scope>
    <source>
        <strain evidence="1">F-126</strain>
    </source>
</reference>
<dbReference type="SUPFAM" id="SSF49373">
    <property type="entry name" value="Invasin/intimin cell-adhesion fragments"/>
    <property type="match status" value="1"/>
</dbReference>
<sequence>MENKSGVIYYRKKRNLLFFFYFFLGIVHGQCVPTFTDSVLYNPVCSFQWVTHPSGGQLRINLSPLTFNNTYTFTTVGESSEDTFLALYNSSGVLLASNDDASDCIKCKQSTIQFNSQAFYSGAYVIISKSGCLDLNNVIMRFNAINNYDPPPKIIEPEIPFYPCKSKSVYLKSSAIVLPAKPWSSSDPSLATVDPETGEVKFLKEGIVKIKLRGNLNCETIKTYNIINIPQTSVITHD</sequence>
<comment type="caution">
    <text evidence="1">The sequence shown here is derived from an EMBL/GenBank/DDBJ whole genome shotgun (WGS) entry which is preliminary data.</text>
</comment>
<gene>
    <name evidence="1" type="ORF">LNQ34_21145</name>
</gene>
<dbReference type="InterPro" id="IPR008964">
    <property type="entry name" value="Invasin/intimin_cell_adhesion"/>
</dbReference>
<organism evidence="1 2">
    <name type="scientific">Flavobacterium lipolyticum</name>
    <dbReference type="NCBI Taxonomy" id="2893754"/>
    <lineage>
        <taxon>Bacteria</taxon>
        <taxon>Pseudomonadati</taxon>
        <taxon>Bacteroidota</taxon>
        <taxon>Flavobacteriia</taxon>
        <taxon>Flavobacteriales</taxon>
        <taxon>Flavobacteriaceae</taxon>
        <taxon>Flavobacterium</taxon>
    </lineage>
</organism>
<keyword evidence="2" id="KW-1185">Reference proteome</keyword>
<dbReference type="EMBL" id="JAJJMN010000002">
    <property type="protein sequence ID" value="MCC9020276.1"/>
    <property type="molecule type" value="Genomic_DNA"/>
</dbReference>
<evidence type="ECO:0000313" key="2">
    <source>
        <dbReference type="Proteomes" id="UP001430700"/>
    </source>
</evidence>
<dbReference type="RefSeq" id="WP_230001145.1">
    <property type="nucleotide sequence ID" value="NZ_JAJJMN010000002.1"/>
</dbReference>
<dbReference type="Gene3D" id="2.60.40.1080">
    <property type="match status" value="1"/>
</dbReference>
<evidence type="ECO:0008006" key="3">
    <source>
        <dbReference type="Google" id="ProtNLM"/>
    </source>
</evidence>